<sequence>MLNEFMGYARAVTPLANVRAQPSSAIQADPVDIHGLANLTSDKVSCITDYIWLSCCICVCVGA</sequence>
<evidence type="ECO:0000313" key="2">
    <source>
        <dbReference type="WBParaSite" id="nRc.2.0.1.t30794-RA"/>
    </source>
</evidence>
<reference evidence="2" key="1">
    <citation type="submission" date="2022-11" db="UniProtKB">
        <authorList>
            <consortium name="WormBaseParasite"/>
        </authorList>
    </citation>
    <scope>IDENTIFICATION</scope>
</reference>
<protein>
    <submittedName>
        <fullName evidence="2">Uncharacterized protein</fullName>
    </submittedName>
</protein>
<organism evidence="1 2">
    <name type="scientific">Romanomermis culicivorax</name>
    <name type="common">Nematode worm</name>
    <dbReference type="NCBI Taxonomy" id="13658"/>
    <lineage>
        <taxon>Eukaryota</taxon>
        <taxon>Metazoa</taxon>
        <taxon>Ecdysozoa</taxon>
        <taxon>Nematoda</taxon>
        <taxon>Enoplea</taxon>
        <taxon>Dorylaimia</taxon>
        <taxon>Mermithida</taxon>
        <taxon>Mermithoidea</taxon>
        <taxon>Mermithidae</taxon>
        <taxon>Romanomermis</taxon>
    </lineage>
</organism>
<name>A0A915JXP8_ROMCU</name>
<evidence type="ECO:0000313" key="1">
    <source>
        <dbReference type="Proteomes" id="UP000887565"/>
    </source>
</evidence>
<dbReference type="Proteomes" id="UP000887565">
    <property type="component" value="Unplaced"/>
</dbReference>
<accession>A0A915JXP8</accession>
<dbReference type="WBParaSite" id="nRc.2.0.1.t30794-RA">
    <property type="protein sequence ID" value="nRc.2.0.1.t30794-RA"/>
    <property type="gene ID" value="nRc.2.0.1.g30794"/>
</dbReference>
<proteinExistence type="predicted"/>
<dbReference type="AlphaFoldDB" id="A0A915JXP8"/>
<keyword evidence="1" id="KW-1185">Reference proteome</keyword>